<dbReference type="PROSITE" id="PS50110">
    <property type="entry name" value="RESPONSE_REGULATORY"/>
    <property type="match status" value="1"/>
</dbReference>
<sequence>MTVKVLLVDDSRVSRMGLKKAIKGVSQEFEISEAENADVAEAYLQDNTADIALIDFNMPGRNGLELVEAIIGQHPDMKYVLVTANIQTSIQEKAKGLGVEFVGKPVNASQLAEVIGGFCD</sequence>
<evidence type="ECO:0000256" key="1">
    <source>
        <dbReference type="ARBA" id="ARBA00022553"/>
    </source>
</evidence>
<dbReference type="InterPro" id="IPR001789">
    <property type="entry name" value="Sig_transdc_resp-reg_receiver"/>
</dbReference>
<dbReference type="EMBL" id="SNZA01000001">
    <property type="protein sequence ID" value="TDR14889.1"/>
    <property type="molecule type" value="Genomic_DNA"/>
</dbReference>
<gene>
    <name evidence="5" type="ORF">C8D85_0238</name>
</gene>
<reference evidence="5 6" key="1">
    <citation type="submission" date="2019-03" db="EMBL/GenBank/DDBJ databases">
        <title>Genomic Encyclopedia of Type Strains, Phase IV (KMG-IV): sequencing the most valuable type-strain genomes for metagenomic binning, comparative biology and taxonomic classification.</title>
        <authorList>
            <person name="Goeker M."/>
        </authorList>
    </citation>
    <scope>NUCLEOTIDE SEQUENCE [LARGE SCALE GENOMIC DNA]</scope>
    <source>
        <strain evidence="5 6">DSM 5604</strain>
    </source>
</reference>
<dbReference type="InterPro" id="IPR050595">
    <property type="entry name" value="Bact_response_regulator"/>
</dbReference>
<feature type="modified residue" description="4-aspartylphosphate" evidence="3">
    <location>
        <position position="55"/>
    </location>
</feature>
<keyword evidence="6" id="KW-1185">Reference proteome</keyword>
<dbReference type="OrthoDB" id="7569831at2"/>
<evidence type="ECO:0000313" key="5">
    <source>
        <dbReference type="EMBL" id="TDR14889.1"/>
    </source>
</evidence>
<dbReference type="GO" id="GO:0000160">
    <property type="term" value="P:phosphorelay signal transduction system"/>
    <property type="evidence" value="ECO:0007669"/>
    <property type="project" value="UniProtKB-KW"/>
</dbReference>
<dbReference type="SMART" id="SM00448">
    <property type="entry name" value="REC"/>
    <property type="match status" value="1"/>
</dbReference>
<keyword evidence="1 3" id="KW-0597">Phosphoprotein</keyword>
<protein>
    <submittedName>
        <fullName evidence="5">Response regulator receiver domain-containing protein</fullName>
    </submittedName>
</protein>
<dbReference type="AlphaFoldDB" id="A0A4R6XA12"/>
<organism evidence="5 6">
    <name type="scientific">Marinomonas communis</name>
    <dbReference type="NCBI Taxonomy" id="28254"/>
    <lineage>
        <taxon>Bacteria</taxon>
        <taxon>Pseudomonadati</taxon>
        <taxon>Pseudomonadota</taxon>
        <taxon>Gammaproteobacteria</taxon>
        <taxon>Oceanospirillales</taxon>
        <taxon>Oceanospirillaceae</taxon>
        <taxon>Marinomonas</taxon>
    </lineage>
</organism>
<dbReference type="SUPFAM" id="SSF52172">
    <property type="entry name" value="CheY-like"/>
    <property type="match status" value="1"/>
</dbReference>
<dbReference type="PANTHER" id="PTHR44591">
    <property type="entry name" value="STRESS RESPONSE REGULATOR PROTEIN 1"/>
    <property type="match status" value="1"/>
</dbReference>
<dbReference type="InterPro" id="IPR011006">
    <property type="entry name" value="CheY-like_superfamily"/>
</dbReference>
<accession>A0A4R6XA12</accession>
<dbReference type="PANTHER" id="PTHR44591:SF14">
    <property type="entry name" value="PROTEIN PILG"/>
    <property type="match status" value="1"/>
</dbReference>
<evidence type="ECO:0000313" key="6">
    <source>
        <dbReference type="Proteomes" id="UP000295729"/>
    </source>
</evidence>
<name>A0A4R6XA12_9GAMM</name>
<dbReference type="Proteomes" id="UP000295729">
    <property type="component" value="Unassembled WGS sequence"/>
</dbReference>
<dbReference type="Gene3D" id="3.40.50.2300">
    <property type="match status" value="1"/>
</dbReference>
<evidence type="ECO:0000256" key="3">
    <source>
        <dbReference type="PROSITE-ProRule" id="PRU00169"/>
    </source>
</evidence>
<dbReference type="RefSeq" id="WP_133559531.1">
    <property type="nucleotide sequence ID" value="NZ_JAJGNH010000004.1"/>
</dbReference>
<evidence type="ECO:0000259" key="4">
    <source>
        <dbReference type="PROSITE" id="PS50110"/>
    </source>
</evidence>
<evidence type="ECO:0000256" key="2">
    <source>
        <dbReference type="ARBA" id="ARBA00023012"/>
    </source>
</evidence>
<comment type="caution">
    <text evidence="5">The sequence shown here is derived from an EMBL/GenBank/DDBJ whole genome shotgun (WGS) entry which is preliminary data.</text>
</comment>
<feature type="domain" description="Response regulatory" evidence="4">
    <location>
        <begin position="4"/>
        <end position="119"/>
    </location>
</feature>
<proteinExistence type="predicted"/>
<keyword evidence="2" id="KW-0902">Two-component regulatory system</keyword>
<dbReference type="Pfam" id="PF00072">
    <property type="entry name" value="Response_reg"/>
    <property type="match status" value="1"/>
</dbReference>